<organism evidence="3 4">
    <name type="scientific">Aphanomyces stellatus</name>
    <dbReference type="NCBI Taxonomy" id="120398"/>
    <lineage>
        <taxon>Eukaryota</taxon>
        <taxon>Sar</taxon>
        <taxon>Stramenopiles</taxon>
        <taxon>Oomycota</taxon>
        <taxon>Saprolegniomycetes</taxon>
        <taxon>Saprolegniales</taxon>
        <taxon>Verrucalvaceae</taxon>
        <taxon>Aphanomyces</taxon>
    </lineage>
</organism>
<dbReference type="EMBL" id="VJMH01006443">
    <property type="protein sequence ID" value="KAF0689473.1"/>
    <property type="molecule type" value="Genomic_DNA"/>
</dbReference>
<evidence type="ECO:0000313" key="3">
    <source>
        <dbReference type="EMBL" id="VFT95805.1"/>
    </source>
</evidence>
<sequence>MTFHGEVDIASCLELASVCLIPLALVISFFGYKHLKLVSCACAFLSIVHLASTSGLFLGLTITQLVAFVKFLAMCALFLTWLCPNVVMCSVGAAAVHVYIDQLWCDRIATPIFVVADLCGMVIGCTFVLTHGKPAFVACSSFYGAWLLVQVDCHLLHLCRAISSSDATVLFACHAIVACVAQYIQLAYTAQGIDHAAICPADRTTGDESTSQGEMGIE</sequence>
<dbReference type="EMBL" id="CAADRA010006464">
    <property type="protein sequence ID" value="VFT95805.1"/>
    <property type="molecule type" value="Genomic_DNA"/>
</dbReference>
<proteinExistence type="predicted"/>
<gene>
    <name evidence="3" type="primary">Aste57867_19080</name>
    <name evidence="2" type="ORF">As57867_019016</name>
    <name evidence="3" type="ORF">ASTE57867_19080</name>
</gene>
<feature type="transmembrane region" description="Helical" evidence="1">
    <location>
        <begin position="44"/>
        <end position="65"/>
    </location>
</feature>
<evidence type="ECO:0000313" key="2">
    <source>
        <dbReference type="EMBL" id="KAF0689473.1"/>
    </source>
</evidence>
<accession>A0A485LDE8</accession>
<dbReference type="Proteomes" id="UP000332933">
    <property type="component" value="Unassembled WGS sequence"/>
</dbReference>
<dbReference type="AlphaFoldDB" id="A0A485LDE8"/>
<keyword evidence="4" id="KW-1185">Reference proteome</keyword>
<protein>
    <submittedName>
        <fullName evidence="3">Aste57867_19080 protein</fullName>
    </submittedName>
</protein>
<reference evidence="3 4" key="1">
    <citation type="submission" date="2019-03" db="EMBL/GenBank/DDBJ databases">
        <authorList>
            <person name="Gaulin E."/>
            <person name="Dumas B."/>
        </authorList>
    </citation>
    <scope>NUCLEOTIDE SEQUENCE [LARGE SCALE GENOMIC DNA]</scope>
    <source>
        <strain evidence="3">CBS 568.67</strain>
    </source>
</reference>
<name>A0A485LDE8_9STRA</name>
<feature type="transmembrane region" description="Helical" evidence="1">
    <location>
        <begin position="108"/>
        <end position="129"/>
    </location>
</feature>
<keyword evidence="1" id="KW-0472">Membrane</keyword>
<evidence type="ECO:0000313" key="4">
    <source>
        <dbReference type="Proteomes" id="UP000332933"/>
    </source>
</evidence>
<feature type="transmembrane region" description="Helical" evidence="1">
    <location>
        <begin position="71"/>
        <end position="96"/>
    </location>
</feature>
<reference evidence="2" key="2">
    <citation type="submission" date="2019-06" db="EMBL/GenBank/DDBJ databases">
        <title>Genomics analysis of Aphanomyces spp. identifies a new class of oomycete effector associated with host adaptation.</title>
        <authorList>
            <person name="Gaulin E."/>
        </authorList>
    </citation>
    <scope>NUCLEOTIDE SEQUENCE</scope>
    <source>
        <strain evidence="2">CBS 578.67</strain>
    </source>
</reference>
<evidence type="ECO:0000256" key="1">
    <source>
        <dbReference type="SAM" id="Phobius"/>
    </source>
</evidence>
<keyword evidence="1" id="KW-0812">Transmembrane</keyword>
<feature type="transmembrane region" description="Helical" evidence="1">
    <location>
        <begin position="15"/>
        <end position="32"/>
    </location>
</feature>
<keyword evidence="1" id="KW-1133">Transmembrane helix</keyword>